<keyword evidence="3" id="KW-1185">Reference proteome</keyword>
<dbReference type="AlphaFoldDB" id="A0A2M8W0A2"/>
<comment type="caution">
    <text evidence="2">The sequence shown here is derived from an EMBL/GenBank/DDBJ whole genome shotgun (WGS) entry which is preliminary data.</text>
</comment>
<dbReference type="InterPro" id="IPR018683">
    <property type="entry name" value="DUF2169"/>
</dbReference>
<dbReference type="OrthoDB" id="237820at2"/>
<dbReference type="RefSeq" id="WP_100369826.1">
    <property type="nucleotide sequence ID" value="NZ_PGTY01000005.1"/>
</dbReference>
<accession>A0A2M8W0A2</accession>
<evidence type="ECO:0000313" key="3">
    <source>
        <dbReference type="Proteomes" id="UP000228531"/>
    </source>
</evidence>
<name>A0A2M8W0A2_9RHOB</name>
<gene>
    <name evidence="2" type="ORF">BC777_3895</name>
</gene>
<organism evidence="2 3">
    <name type="scientific">Yoonia maricola</name>
    <dbReference type="NCBI Taxonomy" id="420999"/>
    <lineage>
        <taxon>Bacteria</taxon>
        <taxon>Pseudomonadati</taxon>
        <taxon>Pseudomonadota</taxon>
        <taxon>Alphaproteobacteria</taxon>
        <taxon>Rhodobacterales</taxon>
        <taxon>Paracoccaceae</taxon>
        <taxon>Yoonia</taxon>
    </lineage>
</organism>
<reference evidence="2 3" key="1">
    <citation type="submission" date="2017-11" db="EMBL/GenBank/DDBJ databases">
        <title>Genomic Encyclopedia of Archaeal and Bacterial Type Strains, Phase II (KMG-II): From Individual Species to Whole Genera.</title>
        <authorList>
            <person name="Goeker M."/>
        </authorList>
    </citation>
    <scope>NUCLEOTIDE SEQUENCE [LARGE SCALE GENOMIC DNA]</scope>
    <source>
        <strain evidence="2 3">DSM 29128</strain>
    </source>
</reference>
<dbReference type="Pfam" id="PF09937">
    <property type="entry name" value="DUF2169"/>
    <property type="match status" value="1"/>
</dbReference>
<proteinExistence type="predicted"/>
<dbReference type="Proteomes" id="UP000228531">
    <property type="component" value="Unassembled WGS sequence"/>
</dbReference>
<evidence type="ECO:0000313" key="2">
    <source>
        <dbReference type="EMBL" id="PJI84353.1"/>
    </source>
</evidence>
<protein>
    <recommendedName>
        <fullName evidence="1">DUF2169 domain-containing protein</fullName>
    </recommendedName>
</protein>
<evidence type="ECO:0000259" key="1">
    <source>
        <dbReference type="Pfam" id="PF09937"/>
    </source>
</evidence>
<feature type="domain" description="DUF2169" evidence="1">
    <location>
        <begin position="21"/>
        <end position="304"/>
    </location>
</feature>
<sequence length="332" mass="36190">MWALKNKTPFAAGKAFDRDREGHEVLCLALRATLIARADGLWDLSESQTPVRLAPEMAGADLDELTADSDIVPFLAGAEITVSGTVRKDIPQDGSLAHIGVGNIAQDMQFWPARQARRVQDRVVVENLYEDRLPLTWSQSAGGQRDDGSLHPSNPVGCGFLTPAGSDPVMLPRVLAPQDQPNPLLDPQTHPVGCGPIHRHWAPRLTDAGTYDAAWQDQRAPLLPLDFKPDFYHAAPPGLRQAQAFQGNETLNLVGFGEGQNLSHKLPAIRAESFTDIGVDRIDVPLDLRRIDVDLDLGTVGLLWLAALPCDGQDHLIHSSTIYLRQVSGIAR</sequence>
<dbReference type="EMBL" id="PGTY01000005">
    <property type="protein sequence ID" value="PJI84353.1"/>
    <property type="molecule type" value="Genomic_DNA"/>
</dbReference>